<dbReference type="Pfam" id="PF02536">
    <property type="entry name" value="mTERF"/>
    <property type="match status" value="1"/>
</dbReference>
<dbReference type="EMBL" id="JACEFO010002677">
    <property type="protein sequence ID" value="KAF8651531.1"/>
    <property type="molecule type" value="Genomic_DNA"/>
</dbReference>
<dbReference type="PANTHER" id="PTHR13068">
    <property type="entry name" value="CGI-12 PROTEIN-RELATED"/>
    <property type="match status" value="1"/>
</dbReference>
<dbReference type="Proteomes" id="UP000636709">
    <property type="component" value="Unassembled WGS sequence"/>
</dbReference>
<dbReference type="Gene3D" id="1.25.70.10">
    <property type="entry name" value="Transcription termination factor 3, mitochondrial"/>
    <property type="match status" value="2"/>
</dbReference>
<dbReference type="GO" id="GO:0003676">
    <property type="term" value="F:nucleic acid binding"/>
    <property type="evidence" value="ECO:0007669"/>
    <property type="project" value="InterPro"/>
</dbReference>
<keyword evidence="3" id="KW-0809">Transit peptide</keyword>
<dbReference type="GO" id="GO:0006353">
    <property type="term" value="P:DNA-templated transcription termination"/>
    <property type="evidence" value="ECO:0007669"/>
    <property type="project" value="UniProtKB-KW"/>
</dbReference>
<dbReference type="OrthoDB" id="656390at2759"/>
<comment type="caution">
    <text evidence="4">The sequence shown here is derived from an EMBL/GenBank/DDBJ whole genome shotgun (WGS) entry which is preliminary data.</text>
</comment>
<evidence type="ECO:0000313" key="5">
    <source>
        <dbReference type="Proteomes" id="UP000636709"/>
    </source>
</evidence>
<sequence length="392" mass="43457">MLRLRSHLLPGGRWRAAWPLPAASPLLLHRLLYSYIASAAAAATESTSPFVVEDYLVSTCGLTRAQALRSSKYLTHLKCPSKPEAALAFFAQAGLDKADLAAAIARDPRFLCCKVDETLAPRVAQLCEIGFSPAQISRLIAIDTKIFARPAAIPHLAFYLSYLGSYDRLHAVIKRYPYLLSQNVDSVVKPNIALLKQCGLSDCDIVKHFVTIPTMLLLEPERLKEIVAWADKLGVPRNSAMFQHALKAVCCVRGRRVDDKLHLLKKILGCSEAEVCIAVGKLPSILTFAEDKLRHTVEFLKMEVGLNVAYILRRPALLCYGIKTRLMPRHYVLKVLKEEGLLKKDVDFDHLVSVTEKIFAERFLDPYRESAPGLADAYAAACAGQAPPVIQR</sequence>
<name>A0A835A5Z0_9POAL</name>
<organism evidence="4 5">
    <name type="scientific">Digitaria exilis</name>
    <dbReference type="NCBI Taxonomy" id="1010633"/>
    <lineage>
        <taxon>Eukaryota</taxon>
        <taxon>Viridiplantae</taxon>
        <taxon>Streptophyta</taxon>
        <taxon>Embryophyta</taxon>
        <taxon>Tracheophyta</taxon>
        <taxon>Spermatophyta</taxon>
        <taxon>Magnoliopsida</taxon>
        <taxon>Liliopsida</taxon>
        <taxon>Poales</taxon>
        <taxon>Poaceae</taxon>
        <taxon>PACMAD clade</taxon>
        <taxon>Panicoideae</taxon>
        <taxon>Panicodae</taxon>
        <taxon>Paniceae</taxon>
        <taxon>Anthephorinae</taxon>
        <taxon>Digitaria</taxon>
    </lineage>
</organism>
<dbReference type="InterPro" id="IPR003690">
    <property type="entry name" value="MTERF"/>
</dbReference>
<reference evidence="4" key="1">
    <citation type="submission" date="2020-07" db="EMBL/GenBank/DDBJ databases">
        <title>Genome sequence and genetic diversity analysis of an under-domesticated orphan crop, white fonio (Digitaria exilis).</title>
        <authorList>
            <person name="Bennetzen J.L."/>
            <person name="Chen S."/>
            <person name="Ma X."/>
            <person name="Wang X."/>
            <person name="Yssel A.E.J."/>
            <person name="Chaluvadi S.R."/>
            <person name="Johnson M."/>
            <person name="Gangashetty P."/>
            <person name="Hamidou F."/>
            <person name="Sanogo M.D."/>
            <person name="Zwaenepoel A."/>
            <person name="Wallace J."/>
            <person name="Van De Peer Y."/>
            <person name="Van Deynze A."/>
        </authorList>
    </citation>
    <scope>NUCLEOTIDE SEQUENCE</scope>
    <source>
        <tissue evidence="4">Leaves</tissue>
    </source>
</reference>
<evidence type="ECO:0000256" key="3">
    <source>
        <dbReference type="ARBA" id="ARBA00022946"/>
    </source>
</evidence>
<accession>A0A835A5Z0</accession>
<evidence type="ECO:0000256" key="1">
    <source>
        <dbReference type="ARBA" id="ARBA00007692"/>
    </source>
</evidence>
<comment type="similarity">
    <text evidence="1">Belongs to the mTERF family.</text>
</comment>
<dbReference type="PANTHER" id="PTHR13068:SF39">
    <property type="entry name" value="OS02G0749900 PROTEIN"/>
    <property type="match status" value="1"/>
</dbReference>
<dbReference type="FunFam" id="1.25.70.10:FF:000001">
    <property type="entry name" value="Mitochondrial transcription termination factor-like"/>
    <property type="match status" value="1"/>
</dbReference>
<evidence type="ECO:0000313" key="4">
    <source>
        <dbReference type="EMBL" id="KAF8651531.1"/>
    </source>
</evidence>
<dbReference type="SMART" id="SM00733">
    <property type="entry name" value="Mterf"/>
    <property type="match status" value="4"/>
</dbReference>
<keyword evidence="2" id="KW-0804">Transcription</keyword>
<dbReference type="InterPro" id="IPR038538">
    <property type="entry name" value="MTERF_sf"/>
</dbReference>
<dbReference type="AlphaFoldDB" id="A0A835A5Z0"/>
<evidence type="ECO:0000256" key="2">
    <source>
        <dbReference type="ARBA" id="ARBA00022472"/>
    </source>
</evidence>
<protein>
    <submittedName>
        <fullName evidence="4">Uncharacterized protein</fullName>
    </submittedName>
</protein>
<keyword evidence="2" id="KW-0805">Transcription regulation</keyword>
<keyword evidence="5" id="KW-1185">Reference proteome</keyword>
<keyword evidence="2" id="KW-0806">Transcription termination</keyword>
<proteinExistence type="inferred from homology"/>
<gene>
    <name evidence="4" type="ORF">HU200_063351</name>
</gene>